<keyword evidence="8" id="KW-0472">Membrane</keyword>
<keyword evidence="4" id="KW-0479">Metal-binding</keyword>
<protein>
    <recommendedName>
        <fullName evidence="9">Nudix hydrolase domain-containing protein</fullName>
    </recommendedName>
</protein>
<dbReference type="Gene3D" id="3.90.79.10">
    <property type="entry name" value="Nucleoside Triphosphate Pyrophosphohydrolase"/>
    <property type="match status" value="1"/>
</dbReference>
<evidence type="ECO:0000256" key="6">
    <source>
        <dbReference type="ARBA" id="ARBA00022842"/>
    </source>
</evidence>
<evidence type="ECO:0000256" key="4">
    <source>
        <dbReference type="ARBA" id="ARBA00022723"/>
    </source>
</evidence>
<reference evidence="10 11" key="1">
    <citation type="journal article" date="2023" name="Sci. Data">
        <title>Genome assembly of the Korean intertidal mud-creeper Batillaria attramentaria.</title>
        <authorList>
            <person name="Patra A.K."/>
            <person name="Ho P.T."/>
            <person name="Jun S."/>
            <person name="Lee S.J."/>
            <person name="Kim Y."/>
            <person name="Won Y.J."/>
        </authorList>
    </citation>
    <scope>NUCLEOTIDE SEQUENCE [LARGE SCALE GENOMIC DNA]</scope>
    <source>
        <strain evidence="10">Wonlab-2016</strain>
    </source>
</reference>
<evidence type="ECO:0000256" key="8">
    <source>
        <dbReference type="SAM" id="Phobius"/>
    </source>
</evidence>
<evidence type="ECO:0000313" key="11">
    <source>
        <dbReference type="Proteomes" id="UP001519460"/>
    </source>
</evidence>
<evidence type="ECO:0000259" key="9">
    <source>
        <dbReference type="PROSITE" id="PS51462"/>
    </source>
</evidence>
<comment type="cofactor">
    <cofactor evidence="1">
        <name>Mn(2+)</name>
        <dbReference type="ChEBI" id="CHEBI:29035"/>
    </cofactor>
</comment>
<dbReference type="CDD" id="cd03426">
    <property type="entry name" value="NUDIX_CoAse_Nudt7"/>
    <property type="match status" value="1"/>
</dbReference>
<dbReference type="SUPFAM" id="SSF55811">
    <property type="entry name" value="Nudix"/>
    <property type="match status" value="1"/>
</dbReference>
<proteinExistence type="inferred from homology"/>
<dbReference type="PROSITE" id="PS51462">
    <property type="entry name" value="NUDIX"/>
    <property type="match status" value="1"/>
</dbReference>
<dbReference type="InterPro" id="IPR000059">
    <property type="entry name" value="NUDIX_hydrolase_NudL_CS"/>
</dbReference>
<dbReference type="GO" id="GO:0016787">
    <property type="term" value="F:hydrolase activity"/>
    <property type="evidence" value="ECO:0007669"/>
    <property type="project" value="UniProtKB-KW"/>
</dbReference>
<dbReference type="Proteomes" id="UP001519460">
    <property type="component" value="Unassembled WGS sequence"/>
</dbReference>
<comment type="caution">
    <text evidence="10">The sequence shown here is derived from an EMBL/GenBank/DDBJ whole genome shotgun (WGS) entry which is preliminary data.</text>
</comment>
<accession>A0ABD0JGM4</accession>
<dbReference type="InterPro" id="IPR000086">
    <property type="entry name" value="NUDIX_hydrolase_dom"/>
</dbReference>
<keyword evidence="6" id="KW-0460">Magnesium</keyword>
<dbReference type="Pfam" id="PF00293">
    <property type="entry name" value="NUDIX"/>
    <property type="match status" value="1"/>
</dbReference>
<comment type="similarity">
    <text evidence="3">Belongs to the Nudix hydrolase family. PCD1 subfamily.</text>
</comment>
<dbReference type="PANTHER" id="PTHR12992:SF11">
    <property type="entry name" value="MITOCHONDRIAL COENZYME A DIPHOSPHATASE NUDT8"/>
    <property type="match status" value="1"/>
</dbReference>
<evidence type="ECO:0000313" key="10">
    <source>
        <dbReference type="EMBL" id="KAK7473954.1"/>
    </source>
</evidence>
<gene>
    <name evidence="10" type="ORF">BaRGS_00034783</name>
</gene>
<keyword evidence="8" id="KW-0812">Transmembrane</keyword>
<evidence type="ECO:0000256" key="1">
    <source>
        <dbReference type="ARBA" id="ARBA00001936"/>
    </source>
</evidence>
<sequence>MLYTLGEVEGDSSVSVVVCPQLCLVADALAHRFSVEQIAVCVHCCGCCIGKLLGDWGVQAAADVAVVVVLGGMQWKREILRRVSWTQNRHFYQRHRCSHAFLSTSSAFFTNCPSHVRCRCSNVDDIESAKISVGHTHPCRRRYSCHQRNPTIQHYSTVSKVKDSVDLQDVFSDANKKRAQAKLETVKPVRNVDTIPMRKELKVSAVLVPLCMVAGEPSVLFTLRSSSLRKHRGEVSFPGGNQDKEDEDVVHTALRETHEELGLNAHDFDVWGHLHPTPDRRGKQVVYPVLARYTKDLDIRSLTLSADEVEEVFTCRIRDLCDKTKLGSTQFRTASGYTLPVFLAGPYRIWGLTAVILHQILMILAPGLYTFKLRHIS</sequence>
<comment type="cofactor">
    <cofactor evidence="2">
        <name>Mg(2+)</name>
        <dbReference type="ChEBI" id="CHEBI:18420"/>
    </cofactor>
</comment>
<dbReference type="EMBL" id="JACVVK020000452">
    <property type="protein sequence ID" value="KAK7473954.1"/>
    <property type="molecule type" value="Genomic_DNA"/>
</dbReference>
<name>A0ABD0JGM4_9CAEN</name>
<evidence type="ECO:0000256" key="5">
    <source>
        <dbReference type="ARBA" id="ARBA00022801"/>
    </source>
</evidence>
<feature type="domain" description="Nudix hydrolase" evidence="9">
    <location>
        <begin position="201"/>
        <end position="344"/>
    </location>
</feature>
<dbReference type="GO" id="GO:0046872">
    <property type="term" value="F:metal ion binding"/>
    <property type="evidence" value="ECO:0007669"/>
    <property type="project" value="UniProtKB-KW"/>
</dbReference>
<dbReference type="PROSITE" id="PS01293">
    <property type="entry name" value="NUDIX_COA"/>
    <property type="match status" value="1"/>
</dbReference>
<keyword evidence="7" id="KW-0464">Manganese</keyword>
<evidence type="ECO:0000256" key="3">
    <source>
        <dbReference type="ARBA" id="ARBA00006506"/>
    </source>
</evidence>
<dbReference type="AlphaFoldDB" id="A0ABD0JGM4"/>
<feature type="transmembrane region" description="Helical" evidence="8">
    <location>
        <begin position="349"/>
        <end position="371"/>
    </location>
</feature>
<evidence type="ECO:0000256" key="7">
    <source>
        <dbReference type="ARBA" id="ARBA00023211"/>
    </source>
</evidence>
<dbReference type="InterPro" id="IPR045121">
    <property type="entry name" value="CoAse"/>
</dbReference>
<keyword evidence="5" id="KW-0378">Hydrolase</keyword>
<keyword evidence="11" id="KW-1185">Reference proteome</keyword>
<keyword evidence="8" id="KW-1133">Transmembrane helix</keyword>
<evidence type="ECO:0000256" key="2">
    <source>
        <dbReference type="ARBA" id="ARBA00001946"/>
    </source>
</evidence>
<dbReference type="InterPro" id="IPR015797">
    <property type="entry name" value="NUDIX_hydrolase-like_dom_sf"/>
</dbReference>
<organism evidence="10 11">
    <name type="scientific">Batillaria attramentaria</name>
    <dbReference type="NCBI Taxonomy" id="370345"/>
    <lineage>
        <taxon>Eukaryota</taxon>
        <taxon>Metazoa</taxon>
        <taxon>Spiralia</taxon>
        <taxon>Lophotrochozoa</taxon>
        <taxon>Mollusca</taxon>
        <taxon>Gastropoda</taxon>
        <taxon>Caenogastropoda</taxon>
        <taxon>Sorbeoconcha</taxon>
        <taxon>Cerithioidea</taxon>
        <taxon>Batillariidae</taxon>
        <taxon>Batillaria</taxon>
    </lineage>
</organism>
<dbReference type="PANTHER" id="PTHR12992">
    <property type="entry name" value="NUDIX HYDROLASE"/>
    <property type="match status" value="1"/>
</dbReference>